<dbReference type="Pfam" id="PF00445">
    <property type="entry name" value="Ribonuclease_T2"/>
    <property type="match status" value="1"/>
</dbReference>
<accession>A0AAV7DYA3</accession>
<evidence type="ECO:0000256" key="1">
    <source>
        <dbReference type="ARBA" id="ARBA00007469"/>
    </source>
</evidence>
<comment type="similarity">
    <text evidence="1 2">Belongs to the RNase T2 family.</text>
</comment>
<dbReference type="InterPro" id="IPR001568">
    <property type="entry name" value="RNase_T2-like"/>
</dbReference>
<dbReference type="GO" id="GO:0006401">
    <property type="term" value="P:RNA catabolic process"/>
    <property type="evidence" value="ECO:0007669"/>
    <property type="project" value="TreeGrafter"/>
</dbReference>
<evidence type="ECO:0000313" key="4">
    <source>
        <dbReference type="Proteomes" id="UP000825729"/>
    </source>
</evidence>
<proteinExistence type="inferred from homology"/>
<dbReference type="PANTHER" id="PTHR11240:SF57">
    <property type="entry name" value="OS09G0538000 PROTEIN"/>
    <property type="match status" value="1"/>
</dbReference>
<dbReference type="Gene3D" id="3.90.730.10">
    <property type="entry name" value="Ribonuclease T2-like"/>
    <property type="match status" value="1"/>
</dbReference>
<evidence type="ECO:0000256" key="2">
    <source>
        <dbReference type="RuleBase" id="RU004328"/>
    </source>
</evidence>
<evidence type="ECO:0000313" key="3">
    <source>
        <dbReference type="EMBL" id="KAG9440127.1"/>
    </source>
</evidence>
<dbReference type="AlphaFoldDB" id="A0AAV7DYA3"/>
<dbReference type="EMBL" id="JAINDJ010000008">
    <property type="protein sequence ID" value="KAG9440127.1"/>
    <property type="molecule type" value="Genomic_DNA"/>
</dbReference>
<dbReference type="SUPFAM" id="SSF55895">
    <property type="entry name" value="Ribonuclease Rh-like"/>
    <property type="match status" value="1"/>
</dbReference>
<comment type="caution">
    <text evidence="3">The sequence shown here is derived from an EMBL/GenBank/DDBJ whole genome shotgun (WGS) entry which is preliminary data.</text>
</comment>
<dbReference type="GO" id="GO:0005576">
    <property type="term" value="C:extracellular region"/>
    <property type="evidence" value="ECO:0007669"/>
    <property type="project" value="TreeGrafter"/>
</dbReference>
<reference evidence="3 4" key="1">
    <citation type="submission" date="2021-07" db="EMBL/GenBank/DDBJ databases">
        <title>The Aristolochia fimbriata genome: insights into angiosperm evolution, floral development and chemical biosynthesis.</title>
        <authorList>
            <person name="Jiao Y."/>
        </authorList>
    </citation>
    <scope>NUCLEOTIDE SEQUENCE [LARGE SCALE GENOMIC DNA]</scope>
    <source>
        <strain evidence="3">IBCAS-2021</strain>
        <tissue evidence="3">Leaf</tissue>
    </source>
</reference>
<dbReference type="Proteomes" id="UP000825729">
    <property type="component" value="Unassembled WGS sequence"/>
</dbReference>
<gene>
    <name evidence="3" type="ORF">H6P81_020292</name>
</gene>
<organism evidence="3 4">
    <name type="scientific">Aristolochia fimbriata</name>
    <name type="common">White veined hardy Dutchman's pipe vine</name>
    <dbReference type="NCBI Taxonomy" id="158543"/>
    <lineage>
        <taxon>Eukaryota</taxon>
        <taxon>Viridiplantae</taxon>
        <taxon>Streptophyta</taxon>
        <taxon>Embryophyta</taxon>
        <taxon>Tracheophyta</taxon>
        <taxon>Spermatophyta</taxon>
        <taxon>Magnoliopsida</taxon>
        <taxon>Magnoliidae</taxon>
        <taxon>Piperales</taxon>
        <taxon>Aristolochiaceae</taxon>
        <taxon>Aristolochia</taxon>
    </lineage>
</organism>
<dbReference type="InterPro" id="IPR036430">
    <property type="entry name" value="RNase_T2-like_sf"/>
</dbReference>
<keyword evidence="4" id="KW-1185">Reference proteome</keyword>
<name>A0AAV7DYA3_ARIFI</name>
<dbReference type="PANTHER" id="PTHR11240">
    <property type="entry name" value="RIBONUCLEASE T2"/>
    <property type="match status" value="1"/>
</dbReference>
<dbReference type="GO" id="GO:0033897">
    <property type="term" value="F:ribonuclease T2 activity"/>
    <property type="evidence" value="ECO:0007669"/>
    <property type="project" value="InterPro"/>
</dbReference>
<sequence>MASPDLLFAQDTFLYLRWPGGVCSKDQCCFPSSWTVKDDFLVQYLATTGLPPCNNTPNFNPSQLQPILTDLNEYWPSLSCPSNSMADWENTWNDNGICTGFSQHDYFTNALALRTSAHLLNVLSNKGIEPSRYMSYKATEVVSAINEGLGGVQTAVLHCGSNSSSILRDLRLCADSTASTFITCSDPRPNTCSDTITLLPLASTTVEDEVDDSLEAGDIIKMVVS</sequence>
<protein>
    <submittedName>
        <fullName evidence="3">Uncharacterized protein</fullName>
    </submittedName>
</protein>
<dbReference type="GO" id="GO:0003723">
    <property type="term" value="F:RNA binding"/>
    <property type="evidence" value="ECO:0007669"/>
    <property type="project" value="InterPro"/>
</dbReference>